<dbReference type="PANTHER" id="PTHR35813:SF1">
    <property type="entry name" value="INNER MEMBRANE PROTEIN YBAN"/>
    <property type="match status" value="1"/>
</dbReference>
<feature type="transmembrane region" description="Helical" evidence="1">
    <location>
        <begin position="79"/>
        <end position="97"/>
    </location>
</feature>
<feature type="transmembrane region" description="Helical" evidence="1">
    <location>
        <begin position="103"/>
        <end position="120"/>
    </location>
</feature>
<keyword evidence="1" id="KW-1133">Transmembrane helix</keyword>
<dbReference type="GO" id="GO:0005886">
    <property type="term" value="C:plasma membrane"/>
    <property type="evidence" value="ECO:0007669"/>
    <property type="project" value="TreeGrafter"/>
</dbReference>
<dbReference type="EMBL" id="LAZR01001275">
    <property type="protein sequence ID" value="KKN47460.1"/>
    <property type="molecule type" value="Genomic_DNA"/>
</dbReference>
<dbReference type="PIRSF" id="PIRSF016789">
    <property type="entry name" value="DUF454"/>
    <property type="match status" value="1"/>
</dbReference>
<feature type="transmembrane region" description="Helical" evidence="1">
    <location>
        <begin position="7"/>
        <end position="27"/>
    </location>
</feature>
<feature type="transmembrane region" description="Helical" evidence="1">
    <location>
        <begin position="33"/>
        <end position="50"/>
    </location>
</feature>
<reference evidence="2" key="1">
    <citation type="journal article" date="2015" name="Nature">
        <title>Complex archaea that bridge the gap between prokaryotes and eukaryotes.</title>
        <authorList>
            <person name="Spang A."/>
            <person name="Saw J.H."/>
            <person name="Jorgensen S.L."/>
            <person name="Zaremba-Niedzwiedzka K."/>
            <person name="Martijn J."/>
            <person name="Lind A.E."/>
            <person name="van Eijk R."/>
            <person name="Schleper C."/>
            <person name="Guy L."/>
            <person name="Ettema T.J."/>
        </authorList>
    </citation>
    <scope>NUCLEOTIDE SEQUENCE</scope>
</reference>
<organism evidence="2">
    <name type="scientific">marine sediment metagenome</name>
    <dbReference type="NCBI Taxonomy" id="412755"/>
    <lineage>
        <taxon>unclassified sequences</taxon>
        <taxon>metagenomes</taxon>
        <taxon>ecological metagenomes</taxon>
    </lineage>
</organism>
<proteinExistence type="predicted"/>
<evidence type="ECO:0000313" key="2">
    <source>
        <dbReference type="EMBL" id="KKN47460.1"/>
    </source>
</evidence>
<dbReference type="AlphaFoldDB" id="A0A0F9QT43"/>
<accession>A0A0F9QT43</accession>
<comment type="caution">
    <text evidence="2">The sequence shown here is derived from an EMBL/GenBank/DDBJ whole genome shotgun (WGS) entry which is preliminary data.</text>
</comment>
<sequence>MHKKIKHILLLIMGWLCISLAIIGAILPLMPTTIFLIIALACFAESSPRFHQMLLENKWFGPPLQQWQKTHSIKHSIKLKVYFIITVSFALSIGILWGRPYLQLLLVVIAISLILCITRIKEIED</sequence>
<gene>
    <name evidence="2" type="ORF">LCGC14_0662610</name>
</gene>
<name>A0A0F9QT43_9ZZZZ</name>
<dbReference type="Pfam" id="PF04304">
    <property type="entry name" value="DUF454"/>
    <property type="match status" value="1"/>
</dbReference>
<dbReference type="InterPro" id="IPR007401">
    <property type="entry name" value="DUF454"/>
</dbReference>
<keyword evidence="1" id="KW-0812">Transmembrane</keyword>
<evidence type="ECO:0008006" key="3">
    <source>
        <dbReference type="Google" id="ProtNLM"/>
    </source>
</evidence>
<keyword evidence="1" id="KW-0472">Membrane</keyword>
<evidence type="ECO:0000256" key="1">
    <source>
        <dbReference type="SAM" id="Phobius"/>
    </source>
</evidence>
<protein>
    <recommendedName>
        <fullName evidence="3">Inner membrane protein YbaN</fullName>
    </recommendedName>
</protein>
<dbReference type="PANTHER" id="PTHR35813">
    <property type="entry name" value="INNER MEMBRANE PROTEIN YBAN"/>
    <property type="match status" value="1"/>
</dbReference>